<proteinExistence type="predicted"/>
<protein>
    <submittedName>
        <fullName evidence="1">Uncharacterized protein</fullName>
    </submittedName>
</protein>
<reference evidence="1" key="1">
    <citation type="submission" date="2022-01" db="EMBL/GenBank/DDBJ databases">
        <authorList>
            <person name="King R."/>
        </authorList>
    </citation>
    <scope>NUCLEOTIDE SEQUENCE</scope>
</reference>
<evidence type="ECO:0000313" key="1">
    <source>
        <dbReference type="EMBL" id="CAG9798898.1"/>
    </source>
</evidence>
<dbReference type="Proteomes" id="UP001153620">
    <property type="component" value="Chromosome 1"/>
</dbReference>
<dbReference type="AlphaFoldDB" id="A0A9N9RKJ2"/>
<keyword evidence="2" id="KW-1185">Reference proteome</keyword>
<evidence type="ECO:0000313" key="2">
    <source>
        <dbReference type="Proteomes" id="UP001153620"/>
    </source>
</evidence>
<name>A0A9N9RKJ2_9DIPT</name>
<accession>A0A9N9RKJ2</accession>
<dbReference type="EMBL" id="OU895877">
    <property type="protein sequence ID" value="CAG9798898.1"/>
    <property type="molecule type" value="Genomic_DNA"/>
</dbReference>
<reference evidence="1" key="2">
    <citation type="submission" date="2022-10" db="EMBL/GenBank/DDBJ databases">
        <authorList>
            <consortium name="ENA_rothamsted_submissions"/>
            <consortium name="culmorum"/>
            <person name="King R."/>
        </authorList>
    </citation>
    <scope>NUCLEOTIDE SEQUENCE</scope>
</reference>
<organism evidence="1 2">
    <name type="scientific">Chironomus riparius</name>
    <dbReference type="NCBI Taxonomy" id="315576"/>
    <lineage>
        <taxon>Eukaryota</taxon>
        <taxon>Metazoa</taxon>
        <taxon>Ecdysozoa</taxon>
        <taxon>Arthropoda</taxon>
        <taxon>Hexapoda</taxon>
        <taxon>Insecta</taxon>
        <taxon>Pterygota</taxon>
        <taxon>Neoptera</taxon>
        <taxon>Endopterygota</taxon>
        <taxon>Diptera</taxon>
        <taxon>Nematocera</taxon>
        <taxon>Chironomoidea</taxon>
        <taxon>Chironomidae</taxon>
        <taxon>Chironominae</taxon>
        <taxon>Chironomus</taxon>
    </lineage>
</organism>
<gene>
    <name evidence="1" type="ORF">CHIRRI_LOCUS1873</name>
</gene>
<sequence length="41" mass="5128">MLRTFQYRLFSTSRSTKFKKSTLDNKLYKIQILIHRYLFLK</sequence>